<reference evidence="1" key="2">
    <citation type="journal article" date="2021" name="PeerJ">
        <title>Extensive microbial diversity within the chicken gut microbiome revealed by metagenomics and culture.</title>
        <authorList>
            <person name="Gilroy R."/>
            <person name="Ravi A."/>
            <person name="Getino M."/>
            <person name="Pursley I."/>
            <person name="Horton D.L."/>
            <person name="Alikhan N.F."/>
            <person name="Baker D."/>
            <person name="Gharbi K."/>
            <person name="Hall N."/>
            <person name="Watson M."/>
            <person name="Adriaenssens E.M."/>
            <person name="Foster-Nyarko E."/>
            <person name="Jarju S."/>
            <person name="Secka A."/>
            <person name="Antonio M."/>
            <person name="Oren A."/>
            <person name="Chaudhuri R.R."/>
            <person name="La Ragione R."/>
            <person name="Hildebrand F."/>
            <person name="Pallen M.J."/>
        </authorList>
    </citation>
    <scope>NUCLEOTIDE SEQUENCE</scope>
    <source>
        <strain evidence="1">CHK165-10780</strain>
    </source>
</reference>
<protein>
    <submittedName>
        <fullName evidence="1">Uncharacterized protein</fullName>
    </submittedName>
</protein>
<accession>A0A9D0YZE1</accession>
<name>A0A9D0YZE1_9FIRM</name>
<gene>
    <name evidence="1" type="ORF">IAC85_03880</name>
</gene>
<proteinExistence type="predicted"/>
<evidence type="ECO:0000313" key="2">
    <source>
        <dbReference type="Proteomes" id="UP000886725"/>
    </source>
</evidence>
<sequence length="347" mass="40724">MENTENTKDRYNAWINQFIMTEKGPLTNNEMRVRDLIALCHIPDFETFQSDLQNYLKGRNQVWEVERLTDASLGKRTVFNRSAEKFYQSHKEVMDTIGTYTSFFDFINYNFFYDGSLRENSSLPYFVSYLQVNKDSMDTIIDTLTAIQELGIDRLKLNPMADFTAENFCLPTERSFSDRISYVDKTQYIPNYSGNFVYTTKDSPYKIMLEYGYGAKIWFPEIEVNTLVFDEKRLPKSLARDEIVKTIQSSKGEEEQTEEEQLRTSAMLDTGVDSLSRATKNFEEYLENLHYVPDLSQFQEKMATIKQALLDMKGIVSKYQEQLDQQYPGIQKTIDTRTGNIYYRRKK</sequence>
<comment type="caution">
    <text evidence="1">The sequence shown here is derived from an EMBL/GenBank/DDBJ whole genome shotgun (WGS) entry which is preliminary data.</text>
</comment>
<evidence type="ECO:0000313" key="1">
    <source>
        <dbReference type="EMBL" id="HIQ64859.1"/>
    </source>
</evidence>
<organism evidence="1 2">
    <name type="scientific">Candidatus Faecenecus gallistercoris</name>
    <dbReference type="NCBI Taxonomy" id="2840793"/>
    <lineage>
        <taxon>Bacteria</taxon>
        <taxon>Bacillati</taxon>
        <taxon>Bacillota</taxon>
        <taxon>Bacillota incertae sedis</taxon>
        <taxon>Candidatus Faecenecus</taxon>
    </lineage>
</organism>
<dbReference type="Proteomes" id="UP000886725">
    <property type="component" value="Unassembled WGS sequence"/>
</dbReference>
<dbReference type="AlphaFoldDB" id="A0A9D0YZE1"/>
<reference evidence="1" key="1">
    <citation type="submission" date="2020-10" db="EMBL/GenBank/DDBJ databases">
        <authorList>
            <person name="Gilroy R."/>
        </authorList>
    </citation>
    <scope>NUCLEOTIDE SEQUENCE</scope>
    <source>
        <strain evidence="1">CHK165-10780</strain>
    </source>
</reference>
<dbReference type="EMBL" id="DVFU01000073">
    <property type="protein sequence ID" value="HIQ64859.1"/>
    <property type="molecule type" value="Genomic_DNA"/>
</dbReference>